<comment type="caution">
    <text evidence="2">The sequence shown here is derived from an EMBL/GenBank/DDBJ whole genome shotgun (WGS) entry which is preliminary data.</text>
</comment>
<dbReference type="EMBL" id="JACHNY010000003">
    <property type="protein sequence ID" value="MBB4617708.1"/>
    <property type="molecule type" value="Genomic_DNA"/>
</dbReference>
<feature type="compositionally biased region" description="Basic and acidic residues" evidence="1">
    <location>
        <begin position="1"/>
        <end position="12"/>
    </location>
</feature>
<protein>
    <submittedName>
        <fullName evidence="2">Uncharacterized protein</fullName>
    </submittedName>
</protein>
<feature type="compositionally biased region" description="Polar residues" evidence="1">
    <location>
        <begin position="27"/>
        <end position="36"/>
    </location>
</feature>
<organism evidence="2 3">
    <name type="scientific">Sphingomonas abaci</name>
    <dbReference type="NCBI Taxonomy" id="237611"/>
    <lineage>
        <taxon>Bacteria</taxon>
        <taxon>Pseudomonadati</taxon>
        <taxon>Pseudomonadota</taxon>
        <taxon>Alphaproteobacteria</taxon>
        <taxon>Sphingomonadales</taxon>
        <taxon>Sphingomonadaceae</taxon>
        <taxon>Sphingomonas</taxon>
    </lineage>
</organism>
<proteinExistence type="predicted"/>
<evidence type="ECO:0000256" key="1">
    <source>
        <dbReference type="SAM" id="MobiDB-lite"/>
    </source>
</evidence>
<name>A0A7W7AIL5_9SPHN</name>
<feature type="region of interest" description="Disordered" evidence="1">
    <location>
        <begin position="1"/>
        <end position="55"/>
    </location>
</feature>
<dbReference type="RefSeq" id="WP_184113804.1">
    <property type="nucleotide sequence ID" value="NZ_JACHNY010000003.1"/>
</dbReference>
<dbReference type="AlphaFoldDB" id="A0A7W7AIL5"/>
<reference evidence="2 3" key="1">
    <citation type="submission" date="2020-08" db="EMBL/GenBank/DDBJ databases">
        <title>Genomic Encyclopedia of Type Strains, Phase IV (KMG-IV): sequencing the most valuable type-strain genomes for metagenomic binning, comparative biology and taxonomic classification.</title>
        <authorList>
            <person name="Goeker M."/>
        </authorList>
    </citation>
    <scope>NUCLEOTIDE SEQUENCE [LARGE SCALE GENOMIC DNA]</scope>
    <source>
        <strain evidence="2 3">DSM 15867</strain>
    </source>
</reference>
<evidence type="ECO:0000313" key="2">
    <source>
        <dbReference type="EMBL" id="MBB4617708.1"/>
    </source>
</evidence>
<keyword evidence="3" id="KW-1185">Reference proteome</keyword>
<accession>A0A7W7AIL5</accession>
<evidence type="ECO:0000313" key="3">
    <source>
        <dbReference type="Proteomes" id="UP000574769"/>
    </source>
</evidence>
<gene>
    <name evidence="2" type="ORF">GGQ96_001836</name>
</gene>
<dbReference type="Proteomes" id="UP000574769">
    <property type="component" value="Unassembled WGS sequence"/>
</dbReference>
<sequence length="55" mass="5480">MTEQDPDPRTAPDDGEDATPKPAPLSDASNDGQSAQAPAEGDDSAAPETDGSPQG</sequence>